<sequence>MSNYGLFVKGKMLGARQRPKVNGQGFYNEIGIGLELPDGFGGTKSDQVIIRVSQSLVNAGLMNQANNFVGKLVQVPVYVRAWSMEGRDGVTYNLSNDAAISEIKG</sequence>
<evidence type="ECO:0000313" key="4">
    <source>
        <dbReference type="Proteomes" id="UP001057360"/>
    </source>
</evidence>
<evidence type="ECO:0000313" key="2">
    <source>
        <dbReference type="EMBL" id="MCL6370457.1"/>
    </source>
</evidence>
<reference evidence="2" key="1">
    <citation type="submission" date="2019-02" db="EMBL/GenBank/DDBJ databases">
        <title>New Zealand Erwinia strains with phe-tRNA free attachment sites.</title>
        <authorList>
            <person name="Nunes-Leite L."/>
            <person name="Pitman A.R."/>
        </authorList>
    </citation>
    <scope>NUCLEOTIDE SEQUENCE</scope>
    <source>
        <strain evidence="2">Ec-140</strain>
        <strain evidence="1">Ec-143</strain>
    </source>
</reference>
<evidence type="ECO:0000313" key="3">
    <source>
        <dbReference type="Proteomes" id="UP001055618"/>
    </source>
</evidence>
<dbReference type="Pfam" id="PF17426">
    <property type="entry name" value="Putative_G5P"/>
    <property type="match status" value="1"/>
</dbReference>
<keyword evidence="3" id="KW-1185">Reference proteome</keyword>
<dbReference type="EMBL" id="SGPX01000011">
    <property type="protein sequence ID" value="MCL6353253.1"/>
    <property type="molecule type" value="Genomic_DNA"/>
</dbReference>
<name>A0AAW5GK17_9GAMM</name>
<dbReference type="InterPro" id="IPR035411">
    <property type="entry name" value="Putative_G5P"/>
</dbReference>
<comment type="caution">
    <text evidence="2">The sequence shown here is derived from an EMBL/GenBank/DDBJ whole genome shotgun (WGS) entry which is preliminary data.</text>
</comment>
<evidence type="ECO:0000313" key="1">
    <source>
        <dbReference type="EMBL" id="MCL6353253.1"/>
    </source>
</evidence>
<proteinExistence type="predicted"/>
<organism evidence="2 4">
    <name type="scientific">Pectobacterium polaris</name>
    <dbReference type="NCBI Taxonomy" id="2042057"/>
    <lineage>
        <taxon>Bacteria</taxon>
        <taxon>Pseudomonadati</taxon>
        <taxon>Pseudomonadota</taxon>
        <taxon>Gammaproteobacteria</taxon>
        <taxon>Enterobacterales</taxon>
        <taxon>Pectobacteriaceae</taxon>
        <taxon>Pectobacterium</taxon>
    </lineage>
</organism>
<dbReference type="AlphaFoldDB" id="A0AAW5GK17"/>
<keyword evidence="2" id="KW-0238">DNA-binding</keyword>
<protein>
    <submittedName>
        <fullName evidence="2">DNA-binding protein</fullName>
    </submittedName>
</protein>
<accession>A0AAW5GK17</accession>
<dbReference type="Proteomes" id="UP001055618">
    <property type="component" value="Unassembled WGS sequence"/>
</dbReference>
<gene>
    <name evidence="1" type="ORF">EXT50_19010</name>
    <name evidence="2" type="ORF">EXT53_18045</name>
</gene>
<dbReference type="GO" id="GO:0003677">
    <property type="term" value="F:DNA binding"/>
    <property type="evidence" value="ECO:0007669"/>
    <property type="project" value="UniProtKB-KW"/>
</dbReference>
<dbReference type="Proteomes" id="UP001057360">
    <property type="component" value="Unassembled WGS sequence"/>
</dbReference>
<dbReference type="RefSeq" id="WP_119158668.1">
    <property type="nucleotide sequence ID" value="NZ_SGPX01000011.1"/>
</dbReference>
<dbReference type="EMBL" id="SGPY01000011">
    <property type="protein sequence ID" value="MCL6370457.1"/>
    <property type="molecule type" value="Genomic_DNA"/>
</dbReference>